<dbReference type="PANTHER" id="PTHR21021">
    <property type="entry name" value="GAF/PUTATIVE CYTOSKELETAL PROTEIN"/>
    <property type="match status" value="1"/>
</dbReference>
<evidence type="ECO:0000313" key="5">
    <source>
        <dbReference type="Proteomes" id="UP000677803"/>
    </source>
</evidence>
<dbReference type="InterPro" id="IPR051330">
    <property type="entry name" value="Phosphatase_reg/MetRdx"/>
</dbReference>
<reference evidence="4" key="1">
    <citation type="submission" date="2021-05" db="EMBL/GenBank/DDBJ databases">
        <authorList>
            <person name="Tigano A."/>
        </authorList>
    </citation>
    <scope>NUCLEOTIDE SEQUENCE</scope>
</reference>
<dbReference type="GO" id="GO:0031929">
    <property type="term" value="P:TOR signaling"/>
    <property type="evidence" value="ECO:0007669"/>
    <property type="project" value="TreeGrafter"/>
</dbReference>
<evidence type="ECO:0000256" key="1">
    <source>
        <dbReference type="ARBA" id="ARBA00006658"/>
    </source>
</evidence>
<dbReference type="Pfam" id="PF04176">
    <property type="entry name" value="TIP41"/>
    <property type="match status" value="1"/>
</dbReference>
<dbReference type="OrthoDB" id="10253878at2759"/>
<gene>
    <name evidence="4" type="ORF">MMEN_LOCUS109</name>
</gene>
<comment type="similarity">
    <text evidence="1">Belongs to the TIP41 family.</text>
</comment>
<dbReference type="AlphaFoldDB" id="A0A8S4A5J7"/>
<dbReference type="InterPro" id="IPR007303">
    <property type="entry name" value="TIP41-like"/>
</dbReference>
<keyword evidence="5" id="KW-1185">Reference proteome</keyword>
<name>A0A8S4A5J7_9TELE</name>
<evidence type="ECO:0000256" key="2">
    <source>
        <dbReference type="ARBA" id="ARBA00018951"/>
    </source>
</evidence>
<dbReference type="EMBL" id="CAJRST010000001">
    <property type="protein sequence ID" value="CAG5849857.1"/>
    <property type="molecule type" value="Genomic_DNA"/>
</dbReference>
<protein>
    <recommendedName>
        <fullName evidence="2">TIP41-like protein</fullName>
    </recommendedName>
</protein>
<sequence>MRRMRSRKLDVIQSGPSRLFRRRLVTSISFQSVALRRSRRASHKDPKHGNGRRVVSGGRTGTFRSADSSFRRRHFRLELLRRTRAPPQLMNLAEAGAGFLSSMMSHGFKSSRQDFGFGPWTVTAAKNHIMKSRDVERLAEELNIPSLPEMLFGDNLLRIQHQDGFGIEFNAVDALKRVSVGEDTVKVACAQEWQESRSDSEHSKEVARPFDWTYSTDYRGTLLGEGAAQIRVSDTDERIDIERLKAREHIQFFEEVLLFEDELHDHGVSALSVKIRVMPASFFLLLRFFLRVDGVLVRVHDTRLFHQAGADHMLREFSTRESSVAALGGGGGGGGGVPPALLTDPEQLVPLLQVRLTHRERLQLPAQAPPPGEGEAQ</sequence>
<dbReference type="Proteomes" id="UP000677803">
    <property type="component" value="Unassembled WGS sequence"/>
</dbReference>
<comment type="caution">
    <text evidence="4">The sequence shown here is derived from an EMBL/GenBank/DDBJ whole genome shotgun (WGS) entry which is preliminary data.</text>
</comment>
<accession>A0A8S4A5J7</accession>
<feature type="compositionally biased region" description="Low complexity" evidence="3">
    <location>
        <begin position="52"/>
        <end position="64"/>
    </location>
</feature>
<feature type="region of interest" description="Disordered" evidence="3">
    <location>
        <begin position="35"/>
        <end position="65"/>
    </location>
</feature>
<evidence type="ECO:0000313" key="4">
    <source>
        <dbReference type="EMBL" id="CAG5849857.1"/>
    </source>
</evidence>
<dbReference type="GO" id="GO:0005829">
    <property type="term" value="C:cytosol"/>
    <property type="evidence" value="ECO:0007669"/>
    <property type="project" value="TreeGrafter"/>
</dbReference>
<proteinExistence type="inferred from homology"/>
<organism evidence="4 5">
    <name type="scientific">Menidia menidia</name>
    <name type="common">Atlantic silverside</name>
    <dbReference type="NCBI Taxonomy" id="238744"/>
    <lineage>
        <taxon>Eukaryota</taxon>
        <taxon>Metazoa</taxon>
        <taxon>Chordata</taxon>
        <taxon>Craniata</taxon>
        <taxon>Vertebrata</taxon>
        <taxon>Euteleostomi</taxon>
        <taxon>Actinopterygii</taxon>
        <taxon>Neopterygii</taxon>
        <taxon>Teleostei</taxon>
        <taxon>Neoteleostei</taxon>
        <taxon>Acanthomorphata</taxon>
        <taxon>Ovalentaria</taxon>
        <taxon>Atherinomorphae</taxon>
        <taxon>Atheriniformes</taxon>
        <taxon>Atherinopsidae</taxon>
        <taxon>Menidiinae</taxon>
        <taxon>Menidia</taxon>
    </lineage>
</organism>
<dbReference type="PANTHER" id="PTHR21021:SF16">
    <property type="entry name" value="TIP41-LIKE PROTEIN"/>
    <property type="match status" value="1"/>
</dbReference>
<evidence type="ECO:0000256" key="3">
    <source>
        <dbReference type="SAM" id="MobiDB-lite"/>
    </source>
</evidence>